<evidence type="ECO:0000313" key="1">
    <source>
        <dbReference type="EMBL" id="CAG8780553.1"/>
    </source>
</evidence>
<sequence length="57" mass="6504">LIAVIETEEAFTQLYKCDPHQQFEQILNRILNNLTISAKMSIIGVLITHLYNICAIT</sequence>
<dbReference type="AlphaFoldDB" id="A0A9N9JG20"/>
<keyword evidence="2" id="KW-1185">Reference proteome</keyword>
<dbReference type="Proteomes" id="UP000789396">
    <property type="component" value="Unassembled WGS sequence"/>
</dbReference>
<name>A0A9N9JG20_9GLOM</name>
<evidence type="ECO:0000313" key="2">
    <source>
        <dbReference type="Proteomes" id="UP000789396"/>
    </source>
</evidence>
<feature type="non-terminal residue" evidence="1">
    <location>
        <position position="1"/>
    </location>
</feature>
<proteinExistence type="predicted"/>
<accession>A0A9N9JG20</accession>
<feature type="non-terminal residue" evidence="1">
    <location>
        <position position="57"/>
    </location>
</feature>
<organism evidence="1 2">
    <name type="scientific">Racocetra fulgida</name>
    <dbReference type="NCBI Taxonomy" id="60492"/>
    <lineage>
        <taxon>Eukaryota</taxon>
        <taxon>Fungi</taxon>
        <taxon>Fungi incertae sedis</taxon>
        <taxon>Mucoromycota</taxon>
        <taxon>Glomeromycotina</taxon>
        <taxon>Glomeromycetes</taxon>
        <taxon>Diversisporales</taxon>
        <taxon>Gigasporaceae</taxon>
        <taxon>Racocetra</taxon>
    </lineage>
</organism>
<protein>
    <submittedName>
        <fullName evidence="1">11666_t:CDS:1</fullName>
    </submittedName>
</protein>
<dbReference type="EMBL" id="CAJVPZ010052448">
    <property type="protein sequence ID" value="CAG8780553.1"/>
    <property type="molecule type" value="Genomic_DNA"/>
</dbReference>
<reference evidence="1" key="1">
    <citation type="submission" date="2021-06" db="EMBL/GenBank/DDBJ databases">
        <authorList>
            <person name="Kallberg Y."/>
            <person name="Tangrot J."/>
            <person name="Rosling A."/>
        </authorList>
    </citation>
    <scope>NUCLEOTIDE SEQUENCE</scope>
    <source>
        <strain evidence="1">IN212</strain>
    </source>
</reference>
<gene>
    <name evidence="1" type="ORF">RFULGI_LOCUS15778</name>
</gene>
<comment type="caution">
    <text evidence="1">The sequence shown here is derived from an EMBL/GenBank/DDBJ whole genome shotgun (WGS) entry which is preliminary data.</text>
</comment>